<dbReference type="InterPro" id="IPR050708">
    <property type="entry name" value="T6SS_VgrG/RHS"/>
</dbReference>
<dbReference type="EMBL" id="VTAV01000028">
    <property type="protein sequence ID" value="TYR31204.1"/>
    <property type="molecule type" value="Genomic_DNA"/>
</dbReference>
<reference evidence="3 4" key="1">
    <citation type="submission" date="2019-08" db="EMBL/GenBank/DDBJ databases">
        <title>Phlebobacter frassis gen. nov. sp. nov., a new member of family Sphingobacteriaceae isolated from sand fly rearing media.</title>
        <authorList>
            <person name="Kakumanu M.L."/>
            <person name="Marayati B.F."/>
            <person name="Wada-Katsumata A."/>
            <person name="Wasserberg G."/>
            <person name="Schal C."/>
            <person name="Apperson C.S."/>
            <person name="Ponnusamy L."/>
        </authorList>
    </citation>
    <scope>NUCLEOTIDE SEQUENCE [LARGE SCALE GENOMIC DNA]</scope>
    <source>
        <strain evidence="3 4">SSI9</strain>
    </source>
</reference>
<keyword evidence="1" id="KW-0677">Repeat</keyword>
<dbReference type="Proteomes" id="UP000322362">
    <property type="component" value="Unassembled WGS sequence"/>
</dbReference>
<gene>
    <name evidence="3" type="ORF">FXV77_21375</name>
</gene>
<feature type="non-terminal residue" evidence="3">
    <location>
        <position position="1"/>
    </location>
</feature>
<dbReference type="AlphaFoldDB" id="A0A5D4GSW0"/>
<dbReference type="RefSeq" id="WP_148921282.1">
    <property type="nucleotide sequence ID" value="NZ_VTAV01000028.1"/>
</dbReference>
<name>A0A5D4GSW0_9SPHI</name>
<dbReference type="PANTHER" id="PTHR32305:SF15">
    <property type="entry name" value="PROTEIN RHSA-RELATED"/>
    <property type="match status" value="1"/>
</dbReference>
<feature type="domain" description="Teneurin-like YD-shell" evidence="2">
    <location>
        <begin position="33"/>
        <end position="124"/>
    </location>
</feature>
<dbReference type="InterPro" id="IPR056823">
    <property type="entry name" value="TEN-like_YD-shell"/>
</dbReference>
<accession>A0A5D4GSW0</accession>
<comment type="caution">
    <text evidence="3">The sequence shown here is derived from an EMBL/GenBank/DDBJ whole genome shotgun (WGS) entry which is preliminary data.</text>
</comment>
<evidence type="ECO:0000313" key="3">
    <source>
        <dbReference type="EMBL" id="TYR31204.1"/>
    </source>
</evidence>
<evidence type="ECO:0000313" key="4">
    <source>
        <dbReference type="Proteomes" id="UP000322362"/>
    </source>
</evidence>
<evidence type="ECO:0000259" key="2">
    <source>
        <dbReference type="Pfam" id="PF25023"/>
    </source>
</evidence>
<organism evidence="3 4">
    <name type="scientific">Sphingobacterium phlebotomi</name>
    <dbReference type="NCBI Taxonomy" id="2605433"/>
    <lineage>
        <taxon>Bacteria</taxon>
        <taxon>Pseudomonadati</taxon>
        <taxon>Bacteroidota</taxon>
        <taxon>Sphingobacteriia</taxon>
        <taxon>Sphingobacteriales</taxon>
        <taxon>Sphingobacteriaceae</taxon>
        <taxon>Sphingobacterium</taxon>
    </lineage>
</organism>
<protein>
    <submittedName>
        <fullName evidence="3">RHS repeat-associated core domain-containing protein</fullName>
    </submittedName>
</protein>
<dbReference type="InterPro" id="IPR022385">
    <property type="entry name" value="Rhs_assc_core"/>
</dbReference>
<proteinExistence type="predicted"/>
<dbReference type="PANTHER" id="PTHR32305">
    <property type="match status" value="1"/>
</dbReference>
<evidence type="ECO:0000256" key="1">
    <source>
        <dbReference type="ARBA" id="ARBA00022737"/>
    </source>
</evidence>
<dbReference type="Gene3D" id="2.180.10.10">
    <property type="entry name" value="RHS repeat-associated core"/>
    <property type="match status" value="1"/>
</dbReference>
<sequence length="370" mass="41123">QDHLQNVTTWYVDGNVYQGSQLIEQPIPSGIYYRQANVYHYQLTDHVGSVRAIINRNKLSSGNADIIYYADYYPFGSIIQSAGIPSRYGYQGEYSEKDGETGWNNFYLRNYDPAIGRWLSTDPYGQYWSPYVGMGNNPVMRFDPDGGWSWLGAGFKWIGAALRGENPSGLTKRFDGEWGFYTSNGAVNGNGVTITGGANFDDGGTSSHIYQHAVNNAWRPSELYFLQDYNPILGEWRQRGSGAITPVYIEADLIPSPATPVKYGWKALSLAAKVNNAAKGGATFFEGAKYSDKVLRQMGKADDLFHGFPKSVDGFATKFGQWSTKVGADGKTYQWLKMNGSYGGKTGTFEYIKDANGIINHRFFNVPKVP</sequence>
<keyword evidence="4" id="KW-1185">Reference proteome</keyword>
<dbReference type="Pfam" id="PF25023">
    <property type="entry name" value="TEN_YD-shell"/>
    <property type="match status" value="1"/>
</dbReference>
<dbReference type="NCBIfam" id="TIGR03696">
    <property type="entry name" value="Rhs_assc_core"/>
    <property type="match status" value="1"/>
</dbReference>